<evidence type="ECO:0000313" key="1">
    <source>
        <dbReference type="EMBL" id="CAH9115202.1"/>
    </source>
</evidence>
<feature type="non-terminal residue" evidence="1">
    <location>
        <position position="115"/>
    </location>
</feature>
<proteinExistence type="predicted"/>
<comment type="caution">
    <text evidence="1">The sequence shown here is derived from an EMBL/GenBank/DDBJ whole genome shotgun (WGS) entry which is preliminary data.</text>
</comment>
<name>A0A9P0ZWX1_CUSEU</name>
<dbReference type="Proteomes" id="UP001152484">
    <property type="component" value="Unassembled WGS sequence"/>
</dbReference>
<dbReference type="EMBL" id="CAMAPE010000065">
    <property type="protein sequence ID" value="CAH9115202.1"/>
    <property type="molecule type" value="Genomic_DNA"/>
</dbReference>
<organism evidence="1 2">
    <name type="scientific">Cuscuta europaea</name>
    <name type="common">European dodder</name>
    <dbReference type="NCBI Taxonomy" id="41803"/>
    <lineage>
        <taxon>Eukaryota</taxon>
        <taxon>Viridiplantae</taxon>
        <taxon>Streptophyta</taxon>
        <taxon>Embryophyta</taxon>
        <taxon>Tracheophyta</taxon>
        <taxon>Spermatophyta</taxon>
        <taxon>Magnoliopsida</taxon>
        <taxon>eudicotyledons</taxon>
        <taxon>Gunneridae</taxon>
        <taxon>Pentapetalae</taxon>
        <taxon>asterids</taxon>
        <taxon>lamiids</taxon>
        <taxon>Solanales</taxon>
        <taxon>Convolvulaceae</taxon>
        <taxon>Cuscuteae</taxon>
        <taxon>Cuscuta</taxon>
        <taxon>Cuscuta subgen. Cuscuta</taxon>
    </lineage>
</organism>
<gene>
    <name evidence="1" type="ORF">CEURO_LOCUS20721</name>
</gene>
<dbReference type="OrthoDB" id="1319849at2759"/>
<reference evidence="1" key="1">
    <citation type="submission" date="2022-07" db="EMBL/GenBank/DDBJ databases">
        <authorList>
            <person name="Macas J."/>
            <person name="Novak P."/>
            <person name="Neumann P."/>
        </authorList>
    </citation>
    <scope>NUCLEOTIDE SEQUENCE</scope>
</reference>
<protein>
    <submittedName>
        <fullName evidence="1">Uncharacterized protein</fullName>
    </submittedName>
</protein>
<accession>A0A9P0ZWX1</accession>
<evidence type="ECO:0000313" key="2">
    <source>
        <dbReference type="Proteomes" id="UP001152484"/>
    </source>
</evidence>
<keyword evidence="2" id="KW-1185">Reference proteome</keyword>
<sequence>MVSVSFAGLKQQLFANNPSHFVRSLWLFTLRRIRLAKSEVYEGIMGMKKQHWRTWSRIQTIKRKLKAYNWSLAHIHPTINKAVDYLAYKSTSMKTKNHHFNHFVGILKFDAVSYP</sequence>
<dbReference type="AlphaFoldDB" id="A0A9P0ZWX1"/>